<feature type="transmembrane region" description="Helical" evidence="1">
    <location>
        <begin position="85"/>
        <end position="106"/>
    </location>
</feature>
<dbReference type="EMBL" id="JBHTJR010000018">
    <property type="protein sequence ID" value="MFD0992163.1"/>
    <property type="molecule type" value="Genomic_DNA"/>
</dbReference>
<evidence type="ECO:0000256" key="1">
    <source>
        <dbReference type="SAM" id="Phobius"/>
    </source>
</evidence>
<proteinExistence type="predicted"/>
<comment type="caution">
    <text evidence="2">The sequence shown here is derived from an EMBL/GenBank/DDBJ whole genome shotgun (WGS) entry which is preliminary data.</text>
</comment>
<feature type="transmembrane region" description="Helical" evidence="1">
    <location>
        <begin position="112"/>
        <end position="132"/>
    </location>
</feature>
<name>A0ABW3JRF9_9FLAO</name>
<reference evidence="3" key="1">
    <citation type="journal article" date="2019" name="Int. J. Syst. Evol. Microbiol.">
        <title>The Global Catalogue of Microorganisms (GCM) 10K type strain sequencing project: providing services to taxonomists for standard genome sequencing and annotation.</title>
        <authorList>
            <consortium name="The Broad Institute Genomics Platform"/>
            <consortium name="The Broad Institute Genome Sequencing Center for Infectious Disease"/>
            <person name="Wu L."/>
            <person name="Ma J."/>
        </authorList>
    </citation>
    <scope>NUCLEOTIDE SEQUENCE [LARGE SCALE GENOMIC DNA]</scope>
    <source>
        <strain evidence="3">CCUG 60527</strain>
    </source>
</reference>
<accession>A0ABW3JRF9</accession>
<keyword evidence="1" id="KW-0472">Membrane</keyword>
<gene>
    <name evidence="2" type="ORF">ACFQ1U_03010</name>
</gene>
<dbReference type="Proteomes" id="UP001597062">
    <property type="component" value="Unassembled WGS sequence"/>
</dbReference>
<organism evidence="2 3">
    <name type="scientific">Tenacibaculum geojense</name>
    <dbReference type="NCBI Taxonomy" id="915352"/>
    <lineage>
        <taxon>Bacteria</taxon>
        <taxon>Pseudomonadati</taxon>
        <taxon>Bacteroidota</taxon>
        <taxon>Flavobacteriia</taxon>
        <taxon>Flavobacteriales</taxon>
        <taxon>Flavobacteriaceae</taxon>
        <taxon>Tenacibaculum</taxon>
    </lineage>
</organism>
<keyword evidence="1" id="KW-1133">Transmembrane helix</keyword>
<protein>
    <submittedName>
        <fullName evidence="2">Uncharacterized protein</fullName>
    </submittedName>
</protein>
<dbReference type="RefSeq" id="WP_386105171.1">
    <property type="nucleotide sequence ID" value="NZ_JBHTJR010000018.1"/>
</dbReference>
<sequence length="160" mass="18347">MKIFPEIDYFIELNDDSSLAISELENQTLSKEQFVANWNNQTFIGKIEKNEFEVKLSKKIIGEFCVLKGKLKNEKGTLKIRTGRIFKIIFVAIVLFALSGIVTAIVQNKLELIFHLVMTILVMRFIFLELGFRIISNSGINKLTEIIGIKELKKTLHNNV</sequence>
<keyword evidence="3" id="KW-1185">Reference proteome</keyword>
<keyword evidence="1" id="KW-0812">Transmembrane</keyword>
<evidence type="ECO:0000313" key="3">
    <source>
        <dbReference type="Proteomes" id="UP001597062"/>
    </source>
</evidence>
<evidence type="ECO:0000313" key="2">
    <source>
        <dbReference type="EMBL" id="MFD0992163.1"/>
    </source>
</evidence>